<dbReference type="InterPro" id="IPR006311">
    <property type="entry name" value="TAT_signal"/>
</dbReference>
<dbReference type="GeneID" id="61002921"/>
<dbReference type="OrthoDB" id="5373165at2"/>
<dbReference type="STRING" id="360105.CCV52592_0536"/>
<keyword evidence="3" id="KW-1185">Reference proteome</keyword>
<dbReference type="PROSITE" id="PS51318">
    <property type="entry name" value="TAT"/>
    <property type="match status" value="1"/>
</dbReference>
<feature type="chain" id="PRO_5002709772" evidence="1">
    <location>
        <begin position="30"/>
        <end position="69"/>
    </location>
</feature>
<feature type="signal peptide" evidence="1">
    <location>
        <begin position="1"/>
        <end position="29"/>
    </location>
</feature>
<evidence type="ECO:0000313" key="2">
    <source>
        <dbReference type="EMBL" id="EAU01387.1"/>
    </source>
</evidence>
<name>A7H0F0_CAMC5</name>
<dbReference type="KEGG" id="ccv:CCV52592_0536"/>
<evidence type="ECO:0000313" key="3">
    <source>
        <dbReference type="Proteomes" id="UP000006380"/>
    </source>
</evidence>
<evidence type="ECO:0000256" key="1">
    <source>
        <dbReference type="SAM" id="SignalP"/>
    </source>
</evidence>
<dbReference type="HOGENOM" id="CLU_202476_0_0_7"/>
<gene>
    <name evidence="2" type="ORF">CCV52592_0536</name>
</gene>
<sequence length="69" mass="7613">MKQDRREFLKKSLKATTIAGAAVAATSLAATSKSALEADDNGVVIGKSNKKEVLYRKTQAWEQYYKVAY</sequence>
<protein>
    <submittedName>
        <fullName evidence="2">Formate dehydrogenase-associated protein</fullName>
    </submittedName>
</protein>
<dbReference type="EMBL" id="CP000767">
    <property type="protein sequence ID" value="EAU01387.1"/>
    <property type="molecule type" value="Genomic_DNA"/>
</dbReference>
<organism evidence="2 3">
    <name type="scientific">Campylobacter curvus (strain 525.92)</name>
    <dbReference type="NCBI Taxonomy" id="360105"/>
    <lineage>
        <taxon>Bacteria</taxon>
        <taxon>Pseudomonadati</taxon>
        <taxon>Campylobacterota</taxon>
        <taxon>Epsilonproteobacteria</taxon>
        <taxon>Campylobacterales</taxon>
        <taxon>Campylobacteraceae</taxon>
        <taxon>Campylobacter</taxon>
    </lineage>
</organism>
<reference evidence="2" key="1">
    <citation type="submission" date="2016-07" db="EMBL/GenBank/DDBJ databases">
        <title>Comparative genomics of the Campylobacter concisus group.</title>
        <authorList>
            <person name="Miller W.G."/>
            <person name="Yee E."/>
            <person name="Chapman M.H."/>
            <person name="Huynh S."/>
            <person name="Bono J.L."/>
            <person name="On S.L.W."/>
            <person name="StLeger J."/>
            <person name="Foster G."/>
            <person name="Parker C.T."/>
        </authorList>
    </citation>
    <scope>NUCLEOTIDE SEQUENCE</scope>
    <source>
        <strain evidence="2">525.92</strain>
    </source>
</reference>
<keyword evidence="1" id="KW-0732">Signal</keyword>
<dbReference type="AlphaFoldDB" id="A7H0F0"/>
<dbReference type="Proteomes" id="UP000006380">
    <property type="component" value="Chromosome"/>
</dbReference>
<dbReference type="RefSeq" id="WP_009650953.1">
    <property type="nucleotide sequence ID" value="NC_009715.2"/>
</dbReference>
<accession>A7H0F0</accession>
<proteinExistence type="predicted"/>